<sequence>MLDTFGWDLVFATTLSAYDAAMQAGGHIPASFATATAAGTWGAWHLIGGAPSNRQLLRCTIASGTVTVDGAAVDIAGATATAMIMLAVGADGVIAPLGGAAVILDTYTLPSGMAEADVYPIVAALTDMLRAAVPGLAGAFGSVQLAPVTADDGAPLWLRPTAAAFASQPLPANDARGAIVAVLATTEGRSDAALQPAVDARLFDGAPADADRAIVIGTGLVTAQLIAPSLPAVVQGSTMADFAISPTGTVYNAATMTWGSFAFATAGDSTSVITPVIPQGNLQLTLNGATAHLSMSNVHFPYPDWPGPGDITVSLDAEQYADLGIVPRSDGALVLSQVGTAKRTTRVTVIPSETTQIYQIALNTALQVLFAVIGGALDQALGAAEGAAAESIEDGAEDSLVSSLSDSELEPLLGEHADAEEIEAAEEEAAEGAGDALAHAGQPAWLQSFKATIMANWYKILLKIIEKAVEIPASELTALGVALAKRDYDHLPTINTIAENASAAMTWVDGGAIACIDGKVDQALLFWAKHAPDSAPDPTTPSA</sequence>
<evidence type="ECO:0000313" key="1">
    <source>
        <dbReference type="EMBL" id="WBO21382.1"/>
    </source>
</evidence>
<accession>A0ABY7NLD1</accession>
<dbReference type="RefSeq" id="WP_270076031.1">
    <property type="nucleotide sequence ID" value="NZ_CP115174.1"/>
</dbReference>
<keyword evidence="2" id="KW-1185">Reference proteome</keyword>
<proteinExistence type="predicted"/>
<protein>
    <recommendedName>
        <fullName evidence="3">TULIP family P47-like protein</fullName>
    </recommendedName>
</protein>
<reference evidence="1 2" key="1">
    <citation type="submission" date="2022-12" db="EMBL/GenBank/DDBJ databases">
        <title>Sphingomonas abieness sp. nov., an endophytic bacterium isolated from Abies koreana.</title>
        <authorList>
            <person name="Jiang L."/>
            <person name="Lee J."/>
        </authorList>
    </citation>
    <scope>NUCLEOTIDE SEQUENCE [LARGE SCALE GENOMIC DNA]</scope>
    <source>
        <strain evidence="2">PAMB 00755</strain>
    </source>
</reference>
<dbReference type="Proteomes" id="UP001210865">
    <property type="component" value="Chromosome"/>
</dbReference>
<evidence type="ECO:0000313" key="2">
    <source>
        <dbReference type="Proteomes" id="UP001210865"/>
    </source>
</evidence>
<gene>
    <name evidence="1" type="ORF">PBT88_14460</name>
</gene>
<dbReference type="EMBL" id="CP115174">
    <property type="protein sequence ID" value="WBO21382.1"/>
    <property type="molecule type" value="Genomic_DNA"/>
</dbReference>
<evidence type="ECO:0008006" key="3">
    <source>
        <dbReference type="Google" id="ProtNLM"/>
    </source>
</evidence>
<name>A0ABY7NLD1_9SPHN</name>
<organism evidence="1 2">
    <name type="scientific">Sphingomonas abietis</name>
    <dbReference type="NCBI Taxonomy" id="3012344"/>
    <lineage>
        <taxon>Bacteria</taxon>
        <taxon>Pseudomonadati</taxon>
        <taxon>Pseudomonadota</taxon>
        <taxon>Alphaproteobacteria</taxon>
        <taxon>Sphingomonadales</taxon>
        <taxon>Sphingomonadaceae</taxon>
        <taxon>Sphingomonas</taxon>
    </lineage>
</organism>